<accession>A0A1Q2CG36</accession>
<dbReference type="AlphaFoldDB" id="A0A1Q2CG36"/>
<evidence type="ECO:0000313" key="6">
    <source>
        <dbReference type="Proteomes" id="UP000188324"/>
    </source>
</evidence>
<proteinExistence type="inferred from homology"/>
<reference evidence="5 6" key="1">
    <citation type="journal article" date="2016" name="Int. J. Syst. Evol. Microbiol.">
        <title>Tessaracoccus flavus sp. nov., isolated from the drainage system of a lindane-producing factory.</title>
        <authorList>
            <person name="Kumari R."/>
            <person name="Singh P."/>
            <person name="Schumann P."/>
            <person name="Lal R."/>
        </authorList>
    </citation>
    <scope>NUCLEOTIDE SEQUENCE [LARGE SCALE GENOMIC DNA]</scope>
    <source>
        <strain evidence="5 6">RP1T</strain>
    </source>
</reference>
<dbReference type="Pfam" id="PF14602">
    <property type="entry name" value="Hexapep_2"/>
    <property type="match status" value="1"/>
</dbReference>
<dbReference type="KEGG" id="tfl:RPIT_09980"/>
<dbReference type="STRING" id="1610493.RPIT_09980"/>
<keyword evidence="4" id="KW-0012">Acyltransferase</keyword>
<dbReference type="OrthoDB" id="2643438at2"/>
<dbReference type="InterPro" id="IPR018357">
    <property type="entry name" value="Hexapep_transf_CS"/>
</dbReference>
<dbReference type="GO" id="GO:0016407">
    <property type="term" value="F:acetyltransferase activity"/>
    <property type="evidence" value="ECO:0007669"/>
    <property type="project" value="InterPro"/>
</dbReference>
<dbReference type="InterPro" id="IPR051159">
    <property type="entry name" value="Hexapeptide_acetyltransf"/>
</dbReference>
<evidence type="ECO:0000256" key="2">
    <source>
        <dbReference type="ARBA" id="ARBA00022679"/>
    </source>
</evidence>
<dbReference type="RefSeq" id="WP_077342783.1">
    <property type="nucleotide sequence ID" value="NZ_CP019605.1"/>
</dbReference>
<dbReference type="PROSITE" id="PS00101">
    <property type="entry name" value="HEXAPEP_TRANSFERASES"/>
    <property type="match status" value="1"/>
</dbReference>
<evidence type="ECO:0000256" key="3">
    <source>
        <dbReference type="ARBA" id="ARBA00022737"/>
    </source>
</evidence>
<dbReference type="GO" id="GO:0008374">
    <property type="term" value="F:O-acyltransferase activity"/>
    <property type="evidence" value="ECO:0007669"/>
    <property type="project" value="TreeGrafter"/>
</dbReference>
<name>A0A1Q2CG36_9ACTN</name>
<keyword evidence="6" id="KW-1185">Reference proteome</keyword>
<dbReference type="Pfam" id="PF12464">
    <property type="entry name" value="Mac"/>
    <property type="match status" value="1"/>
</dbReference>
<dbReference type="SMART" id="SM01266">
    <property type="entry name" value="Mac"/>
    <property type="match status" value="1"/>
</dbReference>
<gene>
    <name evidence="5" type="ORF">RPIT_09980</name>
</gene>
<keyword evidence="3" id="KW-0677">Repeat</keyword>
<dbReference type="Proteomes" id="UP000188324">
    <property type="component" value="Chromosome"/>
</dbReference>
<comment type="similarity">
    <text evidence="1">Belongs to the transferase hexapeptide repeat family.</text>
</comment>
<keyword evidence="2 5" id="KW-0808">Transferase</keyword>
<evidence type="ECO:0000313" key="5">
    <source>
        <dbReference type="EMBL" id="AQP45076.1"/>
    </source>
</evidence>
<dbReference type="InterPro" id="IPR024688">
    <property type="entry name" value="Mac_dom"/>
</dbReference>
<dbReference type="PANTHER" id="PTHR23416:SF23">
    <property type="entry name" value="ACETYLTRANSFERASE C18B11.09C-RELATED"/>
    <property type="match status" value="1"/>
</dbReference>
<dbReference type="GO" id="GO:0005829">
    <property type="term" value="C:cytosol"/>
    <property type="evidence" value="ECO:0007669"/>
    <property type="project" value="TreeGrafter"/>
</dbReference>
<evidence type="ECO:0000256" key="4">
    <source>
        <dbReference type="ARBA" id="ARBA00023315"/>
    </source>
</evidence>
<dbReference type="CDD" id="cd03357">
    <property type="entry name" value="LbH_MAT_GAT"/>
    <property type="match status" value="1"/>
</dbReference>
<dbReference type="Gene3D" id="2.160.10.10">
    <property type="entry name" value="Hexapeptide repeat proteins"/>
    <property type="match status" value="1"/>
</dbReference>
<dbReference type="Pfam" id="PF00132">
    <property type="entry name" value="Hexapep"/>
    <property type="match status" value="1"/>
</dbReference>
<dbReference type="InterPro" id="IPR001451">
    <property type="entry name" value="Hexapep"/>
</dbReference>
<protein>
    <submittedName>
        <fullName evidence="5">Maltose acetyltransferase</fullName>
    </submittedName>
</protein>
<dbReference type="FunFam" id="2.160.10.10:FF:000025">
    <property type="entry name" value="Hexapeptide-repeat containing-acetyltransferase"/>
    <property type="match status" value="1"/>
</dbReference>
<dbReference type="SUPFAM" id="SSF51161">
    <property type="entry name" value="Trimeric LpxA-like enzymes"/>
    <property type="match status" value="1"/>
</dbReference>
<dbReference type="EMBL" id="CP019605">
    <property type="protein sequence ID" value="AQP45076.1"/>
    <property type="molecule type" value="Genomic_DNA"/>
</dbReference>
<dbReference type="PANTHER" id="PTHR23416">
    <property type="entry name" value="SIALIC ACID SYNTHASE-RELATED"/>
    <property type="match status" value="1"/>
</dbReference>
<sequence length="198" mass="21608">MDYFTDDPRSNWQRLLVGDLYIADDPTMAERSTRATRLSDEYHRAYVKGREDAGEILAELLGSMGRDVWVRPPLYVDYGEFIHIGDGTQINFNLTALDVAPITIGRDCLIGPNVQLLTAWHPIEPQPRRDKLESASPITLQDNVWLGGGVIVLPGVTIGENSIVGAGAVVTSDIPADSIAVGNPARVIRSVTEGDAKR</sequence>
<evidence type="ECO:0000256" key="1">
    <source>
        <dbReference type="ARBA" id="ARBA00007274"/>
    </source>
</evidence>
<dbReference type="InterPro" id="IPR011004">
    <property type="entry name" value="Trimer_LpxA-like_sf"/>
</dbReference>
<organism evidence="5 6">
    <name type="scientific">Tessaracoccus flavus</name>
    <dbReference type="NCBI Taxonomy" id="1610493"/>
    <lineage>
        <taxon>Bacteria</taxon>
        <taxon>Bacillati</taxon>
        <taxon>Actinomycetota</taxon>
        <taxon>Actinomycetes</taxon>
        <taxon>Propionibacteriales</taxon>
        <taxon>Propionibacteriaceae</taxon>
        <taxon>Tessaracoccus</taxon>
    </lineage>
</organism>